<organism evidence="10 11">
    <name type="scientific">Kingella bonacorsii</name>
    <dbReference type="NCBI Taxonomy" id="2796361"/>
    <lineage>
        <taxon>Bacteria</taxon>
        <taxon>Pseudomonadati</taxon>
        <taxon>Pseudomonadota</taxon>
        <taxon>Betaproteobacteria</taxon>
        <taxon>Neisseriales</taxon>
        <taxon>Neisseriaceae</taxon>
        <taxon>Kingella</taxon>
    </lineage>
</organism>
<dbReference type="InterPro" id="IPR036909">
    <property type="entry name" value="Cyt_c-like_dom_sf"/>
</dbReference>
<evidence type="ECO:0000313" key="11">
    <source>
        <dbReference type="Proteomes" id="UP000614058"/>
    </source>
</evidence>
<feature type="domain" description="Cytochrome c" evidence="9">
    <location>
        <begin position="103"/>
        <end position="185"/>
    </location>
</feature>
<dbReference type="InterPro" id="IPR002323">
    <property type="entry name" value="Cyt_CIE"/>
</dbReference>
<proteinExistence type="predicted"/>
<evidence type="ECO:0000256" key="6">
    <source>
        <dbReference type="PROSITE-ProRule" id="PRU00433"/>
    </source>
</evidence>
<dbReference type="PANTHER" id="PTHR40942">
    <property type="match status" value="1"/>
</dbReference>
<evidence type="ECO:0000256" key="3">
    <source>
        <dbReference type="ARBA" id="ARBA00022723"/>
    </source>
</evidence>
<evidence type="ECO:0000256" key="5">
    <source>
        <dbReference type="ARBA" id="ARBA00023004"/>
    </source>
</evidence>
<dbReference type="RefSeq" id="WP_200520905.1">
    <property type="nucleotide sequence ID" value="NZ_JAEHNZ010000001.1"/>
</dbReference>
<evidence type="ECO:0000313" key="10">
    <source>
        <dbReference type="EMBL" id="MBK0395073.1"/>
    </source>
</evidence>
<gene>
    <name evidence="10" type="ORF">JDW22_00370</name>
</gene>
<feature type="region of interest" description="Disordered" evidence="7">
    <location>
        <begin position="70"/>
        <end position="104"/>
    </location>
</feature>
<keyword evidence="2 6" id="KW-0349">Heme</keyword>
<accession>A0ABS1BP38</accession>
<name>A0ABS1BP38_9NEIS</name>
<evidence type="ECO:0000259" key="9">
    <source>
        <dbReference type="PROSITE" id="PS51007"/>
    </source>
</evidence>
<sequence length="187" mass="18622">MNSKNKTQGSALFTLVSGIVIVVAVVVLLIKLASSGSYADVDATTKEATETRIMPAGQLVVGAPKDIAPAPAATPAASSDASAPASDAAGASAPAASGGGGDAQAARGAEIFNQTCKACHGATSPIPGAPKVTKNEDWAPRIKQGEETLVQHAINGFNAMPPKGGNTALSDDDIKATVHYMVKQSGG</sequence>
<feature type="compositionally biased region" description="Low complexity" evidence="7">
    <location>
        <begin position="70"/>
        <end position="96"/>
    </location>
</feature>
<dbReference type="PROSITE" id="PS51007">
    <property type="entry name" value="CYTC"/>
    <property type="match status" value="1"/>
</dbReference>
<evidence type="ECO:0000256" key="1">
    <source>
        <dbReference type="ARBA" id="ARBA00022448"/>
    </source>
</evidence>
<dbReference type="PANTHER" id="PTHR40942:SF4">
    <property type="entry name" value="CYTOCHROME C5"/>
    <property type="match status" value="1"/>
</dbReference>
<dbReference type="Proteomes" id="UP000614058">
    <property type="component" value="Unassembled WGS sequence"/>
</dbReference>
<reference evidence="10 11" key="1">
    <citation type="journal article" date="2021" name="Pathogens">
        <title>Isolation and Characterization of Kingella bonacorsii sp. nov., A Novel Kingella Species Detected in a Stable Periodontitis Subject.</title>
        <authorList>
            <person name="Antezack A."/>
            <person name="Boxberger M."/>
            <person name="Rolland C."/>
            <person name="Monnet-Corti V."/>
            <person name="La Scola B."/>
        </authorList>
    </citation>
    <scope>NUCLEOTIDE SEQUENCE [LARGE SCALE GENOMIC DNA]</scope>
    <source>
        <strain evidence="10 11">Marseille-Q4569</strain>
    </source>
</reference>
<dbReference type="PRINTS" id="PR00607">
    <property type="entry name" value="CYTCHROMECIE"/>
</dbReference>
<evidence type="ECO:0000256" key="4">
    <source>
        <dbReference type="ARBA" id="ARBA00022982"/>
    </source>
</evidence>
<dbReference type="InterPro" id="IPR009056">
    <property type="entry name" value="Cyt_c-like_dom"/>
</dbReference>
<keyword evidence="11" id="KW-1185">Reference proteome</keyword>
<protein>
    <submittedName>
        <fullName evidence="10">Cytochrome c5 family protein</fullName>
    </submittedName>
</protein>
<keyword evidence="8" id="KW-0812">Transmembrane</keyword>
<dbReference type="SUPFAM" id="SSF46626">
    <property type="entry name" value="Cytochrome c"/>
    <property type="match status" value="1"/>
</dbReference>
<evidence type="ECO:0000256" key="7">
    <source>
        <dbReference type="SAM" id="MobiDB-lite"/>
    </source>
</evidence>
<keyword evidence="3 6" id="KW-0479">Metal-binding</keyword>
<feature type="transmembrane region" description="Helical" evidence="8">
    <location>
        <begin position="12"/>
        <end position="30"/>
    </location>
</feature>
<comment type="caution">
    <text evidence="10">The sequence shown here is derived from an EMBL/GenBank/DDBJ whole genome shotgun (WGS) entry which is preliminary data.</text>
</comment>
<dbReference type="Pfam" id="PF13442">
    <property type="entry name" value="Cytochrome_CBB3"/>
    <property type="match status" value="1"/>
</dbReference>
<evidence type="ECO:0000256" key="8">
    <source>
        <dbReference type="SAM" id="Phobius"/>
    </source>
</evidence>
<keyword evidence="8" id="KW-0472">Membrane</keyword>
<dbReference type="Gene3D" id="1.10.760.10">
    <property type="entry name" value="Cytochrome c-like domain"/>
    <property type="match status" value="1"/>
</dbReference>
<keyword evidence="5 6" id="KW-0408">Iron</keyword>
<keyword evidence="1" id="KW-0813">Transport</keyword>
<keyword evidence="4" id="KW-0249">Electron transport</keyword>
<evidence type="ECO:0000256" key="2">
    <source>
        <dbReference type="ARBA" id="ARBA00022617"/>
    </source>
</evidence>
<keyword evidence="8" id="KW-1133">Transmembrane helix</keyword>
<dbReference type="EMBL" id="JAEHNZ010000001">
    <property type="protein sequence ID" value="MBK0395073.1"/>
    <property type="molecule type" value="Genomic_DNA"/>
</dbReference>